<dbReference type="GO" id="GO:0042800">
    <property type="term" value="F:histone H3K4 methyltransferase activity"/>
    <property type="evidence" value="ECO:0000318"/>
    <property type="project" value="GO_Central"/>
</dbReference>
<evidence type="ECO:0000259" key="1">
    <source>
        <dbReference type="PROSITE" id="PS50280"/>
    </source>
</evidence>
<name>D6WLL5_TRICA</name>
<proteinExistence type="predicted"/>
<dbReference type="CDD" id="cd19177">
    <property type="entry name" value="SET_SETD4"/>
    <property type="match status" value="1"/>
</dbReference>
<dbReference type="FunFam" id="3.90.1410.10:FF:000050">
    <property type="entry name" value="SET domain-containing protein 4"/>
    <property type="match status" value="1"/>
</dbReference>
<dbReference type="InterPro" id="IPR044429">
    <property type="entry name" value="SETD4_SET"/>
</dbReference>
<sequence length="384" mass="44346">MARNGFNDPINLKLRNFPDTGRGVATPRNLKESDVLITVPYELMISYTTLQKSNFLHLFTPESRLSIVDLLTAFLVIERDKENSFWRDYIKSLPPQPPWIPALLSQDRVELLPADLRLAAKKSRRLLEESWSRLRKSIRREASCVIDLHSFIWGYVLVNTRAVYVNPRIVRELCDCGSDILSDEPCMALCPFLDMFNHSHEAKTEATLMNDQGKFVYQLTTLVGTRKHEQVFISYGDHDNVKLLIEYGFFIPGNSNDSIPIQSEEVFRVLEPNLNDFQYKFIRSHNLDKCLYLTEAGASFNLKAFLFVAFGTIGTKNLTSVIYNDDYPEEFTCDLVQLCLKLLRFQLRQVETILQNSDLDPHIVDFLGYRKSLIEKLCDIVNKQ</sequence>
<feature type="domain" description="SET" evidence="1">
    <location>
        <begin position="10"/>
        <end position="236"/>
    </location>
</feature>
<reference evidence="2 3" key="2">
    <citation type="journal article" date="2010" name="Nucleic Acids Res.">
        <title>BeetleBase in 2010: revisions to provide comprehensive genomic information for Tribolium castaneum.</title>
        <authorList>
            <person name="Kim H.S."/>
            <person name="Murphy T."/>
            <person name="Xia J."/>
            <person name="Caragea D."/>
            <person name="Park Y."/>
            <person name="Beeman R.W."/>
            <person name="Lorenzen M.D."/>
            <person name="Butcher S."/>
            <person name="Manak J.R."/>
            <person name="Brown S.J."/>
        </authorList>
    </citation>
    <scope>GENOME REANNOTATION</scope>
    <source>
        <strain evidence="2 3">Georgia GA2</strain>
    </source>
</reference>
<protein>
    <submittedName>
        <fullName evidence="2">SET domain-containing protein 4-like Protein</fullName>
    </submittedName>
</protein>
<dbReference type="PROSITE" id="PS50280">
    <property type="entry name" value="SET"/>
    <property type="match status" value="1"/>
</dbReference>
<dbReference type="InterPro" id="IPR046341">
    <property type="entry name" value="SET_dom_sf"/>
</dbReference>
<dbReference type="PANTHER" id="PTHR13271:SF151">
    <property type="entry name" value="SET DOMAIN-CONTAINING PROTEIN 4"/>
    <property type="match status" value="1"/>
</dbReference>
<dbReference type="GO" id="GO:0046975">
    <property type="term" value="F:histone H3K36 methyltransferase activity"/>
    <property type="evidence" value="ECO:0000318"/>
    <property type="project" value="GO_Central"/>
</dbReference>
<dbReference type="Gene3D" id="3.90.1410.10">
    <property type="entry name" value="set domain protein methyltransferase, domain 1"/>
    <property type="match status" value="1"/>
</dbReference>
<dbReference type="InParanoid" id="D6WLL5"/>
<evidence type="ECO:0000313" key="3">
    <source>
        <dbReference type="Proteomes" id="UP000007266"/>
    </source>
</evidence>
<keyword evidence="3" id="KW-1185">Reference proteome</keyword>
<accession>D6WLL5</accession>
<dbReference type="GO" id="GO:0003713">
    <property type="term" value="F:transcription coactivator activity"/>
    <property type="evidence" value="ECO:0000318"/>
    <property type="project" value="GO_Central"/>
</dbReference>
<evidence type="ECO:0000313" key="2">
    <source>
        <dbReference type="EMBL" id="EFA03432.2"/>
    </source>
</evidence>
<organism evidence="2 3">
    <name type="scientific">Tribolium castaneum</name>
    <name type="common">Red flour beetle</name>
    <dbReference type="NCBI Taxonomy" id="7070"/>
    <lineage>
        <taxon>Eukaryota</taxon>
        <taxon>Metazoa</taxon>
        <taxon>Ecdysozoa</taxon>
        <taxon>Arthropoda</taxon>
        <taxon>Hexapoda</taxon>
        <taxon>Insecta</taxon>
        <taxon>Pterygota</taxon>
        <taxon>Neoptera</taxon>
        <taxon>Endopterygota</taxon>
        <taxon>Coleoptera</taxon>
        <taxon>Polyphaga</taxon>
        <taxon>Cucujiformia</taxon>
        <taxon>Tenebrionidae</taxon>
        <taxon>Tenebrionidae incertae sedis</taxon>
        <taxon>Tribolium</taxon>
    </lineage>
</organism>
<dbReference type="Proteomes" id="UP000007266">
    <property type="component" value="Linkage group 5"/>
</dbReference>
<dbReference type="EMBL" id="KQ971343">
    <property type="protein sequence ID" value="EFA03432.2"/>
    <property type="molecule type" value="Genomic_DNA"/>
</dbReference>
<dbReference type="PANTHER" id="PTHR13271">
    <property type="entry name" value="UNCHARACTERIZED PUTATIVE METHYLTRANSFERASE"/>
    <property type="match status" value="1"/>
</dbReference>
<dbReference type="GO" id="GO:0050729">
    <property type="term" value="P:positive regulation of inflammatory response"/>
    <property type="evidence" value="ECO:0000318"/>
    <property type="project" value="GO_Central"/>
</dbReference>
<dbReference type="InterPro" id="IPR001214">
    <property type="entry name" value="SET_dom"/>
</dbReference>
<dbReference type="GO" id="GO:0045944">
    <property type="term" value="P:positive regulation of transcription by RNA polymerase II"/>
    <property type="evidence" value="ECO:0000318"/>
    <property type="project" value="GO_Central"/>
</dbReference>
<reference evidence="2 3" key="1">
    <citation type="journal article" date="2008" name="Nature">
        <title>The genome of the model beetle and pest Tribolium castaneum.</title>
        <authorList>
            <consortium name="Tribolium Genome Sequencing Consortium"/>
            <person name="Richards S."/>
            <person name="Gibbs R.A."/>
            <person name="Weinstock G.M."/>
            <person name="Brown S.J."/>
            <person name="Denell R."/>
            <person name="Beeman R.W."/>
            <person name="Gibbs R."/>
            <person name="Beeman R.W."/>
            <person name="Brown S.J."/>
            <person name="Bucher G."/>
            <person name="Friedrich M."/>
            <person name="Grimmelikhuijzen C.J."/>
            <person name="Klingler M."/>
            <person name="Lorenzen M."/>
            <person name="Richards S."/>
            <person name="Roth S."/>
            <person name="Schroder R."/>
            <person name="Tautz D."/>
            <person name="Zdobnov E.M."/>
            <person name="Muzny D."/>
            <person name="Gibbs R.A."/>
            <person name="Weinstock G.M."/>
            <person name="Attaway T."/>
            <person name="Bell S."/>
            <person name="Buhay C.J."/>
            <person name="Chandrabose M.N."/>
            <person name="Chavez D."/>
            <person name="Clerk-Blankenburg K.P."/>
            <person name="Cree A."/>
            <person name="Dao M."/>
            <person name="Davis C."/>
            <person name="Chacko J."/>
            <person name="Dinh H."/>
            <person name="Dugan-Rocha S."/>
            <person name="Fowler G."/>
            <person name="Garner T.T."/>
            <person name="Garnes J."/>
            <person name="Gnirke A."/>
            <person name="Hawes A."/>
            <person name="Hernandez J."/>
            <person name="Hines S."/>
            <person name="Holder M."/>
            <person name="Hume J."/>
            <person name="Jhangiani S.N."/>
            <person name="Joshi V."/>
            <person name="Khan Z.M."/>
            <person name="Jackson L."/>
            <person name="Kovar C."/>
            <person name="Kowis A."/>
            <person name="Lee S."/>
            <person name="Lewis L.R."/>
            <person name="Margolis J."/>
            <person name="Morgan M."/>
            <person name="Nazareth L.V."/>
            <person name="Nguyen N."/>
            <person name="Okwuonu G."/>
            <person name="Parker D."/>
            <person name="Richards S."/>
            <person name="Ruiz S.J."/>
            <person name="Santibanez J."/>
            <person name="Savard J."/>
            <person name="Scherer S.E."/>
            <person name="Schneider B."/>
            <person name="Sodergren E."/>
            <person name="Tautz D."/>
            <person name="Vattahil S."/>
            <person name="Villasana D."/>
            <person name="White C.S."/>
            <person name="Wright R."/>
            <person name="Park Y."/>
            <person name="Beeman R.W."/>
            <person name="Lord J."/>
            <person name="Oppert B."/>
            <person name="Lorenzen M."/>
            <person name="Brown S."/>
            <person name="Wang L."/>
            <person name="Savard J."/>
            <person name="Tautz D."/>
            <person name="Richards S."/>
            <person name="Weinstock G."/>
            <person name="Gibbs R.A."/>
            <person name="Liu Y."/>
            <person name="Worley K."/>
            <person name="Weinstock G."/>
            <person name="Elsik C.G."/>
            <person name="Reese J.T."/>
            <person name="Elhaik E."/>
            <person name="Landan G."/>
            <person name="Graur D."/>
            <person name="Arensburger P."/>
            <person name="Atkinson P."/>
            <person name="Beeman R.W."/>
            <person name="Beidler J."/>
            <person name="Brown S.J."/>
            <person name="Demuth J.P."/>
            <person name="Drury D.W."/>
            <person name="Du Y.Z."/>
            <person name="Fujiwara H."/>
            <person name="Lorenzen M."/>
            <person name="Maselli V."/>
            <person name="Osanai M."/>
            <person name="Park Y."/>
            <person name="Robertson H.M."/>
            <person name="Tu Z."/>
            <person name="Wang J.J."/>
            <person name="Wang S."/>
            <person name="Richards S."/>
            <person name="Song H."/>
            <person name="Zhang L."/>
            <person name="Sodergren E."/>
            <person name="Werner D."/>
            <person name="Stanke M."/>
            <person name="Morgenstern B."/>
            <person name="Solovyev V."/>
            <person name="Kosarev P."/>
            <person name="Brown G."/>
            <person name="Chen H.C."/>
            <person name="Ermolaeva O."/>
            <person name="Hlavina W."/>
            <person name="Kapustin Y."/>
            <person name="Kiryutin B."/>
            <person name="Kitts P."/>
            <person name="Maglott D."/>
            <person name="Pruitt K."/>
            <person name="Sapojnikov V."/>
            <person name="Souvorov A."/>
            <person name="Mackey A.J."/>
            <person name="Waterhouse R.M."/>
            <person name="Wyder S."/>
            <person name="Zdobnov E.M."/>
            <person name="Zdobnov E.M."/>
            <person name="Wyder S."/>
            <person name="Kriventseva E.V."/>
            <person name="Kadowaki T."/>
            <person name="Bork P."/>
            <person name="Aranda M."/>
            <person name="Bao R."/>
            <person name="Beermann A."/>
            <person name="Berns N."/>
            <person name="Bolognesi R."/>
            <person name="Bonneton F."/>
            <person name="Bopp D."/>
            <person name="Brown S.J."/>
            <person name="Bucher G."/>
            <person name="Butts T."/>
            <person name="Chaumot A."/>
            <person name="Denell R.E."/>
            <person name="Ferrier D.E."/>
            <person name="Friedrich M."/>
            <person name="Gordon C.M."/>
            <person name="Jindra M."/>
            <person name="Klingler M."/>
            <person name="Lan Q."/>
            <person name="Lattorff H.M."/>
            <person name="Laudet V."/>
            <person name="von Levetsow C."/>
            <person name="Liu Z."/>
            <person name="Lutz R."/>
            <person name="Lynch J.A."/>
            <person name="da Fonseca R.N."/>
            <person name="Posnien N."/>
            <person name="Reuter R."/>
            <person name="Roth S."/>
            <person name="Savard J."/>
            <person name="Schinko J.B."/>
            <person name="Schmitt C."/>
            <person name="Schoppmeier M."/>
            <person name="Schroder R."/>
            <person name="Shippy T.D."/>
            <person name="Simonnet F."/>
            <person name="Marques-Souza H."/>
            <person name="Tautz D."/>
            <person name="Tomoyasu Y."/>
            <person name="Trauner J."/>
            <person name="Van der Zee M."/>
            <person name="Vervoort M."/>
            <person name="Wittkopp N."/>
            <person name="Wimmer E.A."/>
            <person name="Yang X."/>
            <person name="Jones A.K."/>
            <person name="Sattelle D.B."/>
            <person name="Ebert P.R."/>
            <person name="Nelson D."/>
            <person name="Scott J.G."/>
            <person name="Beeman R.W."/>
            <person name="Muthukrishnan S."/>
            <person name="Kramer K.J."/>
            <person name="Arakane Y."/>
            <person name="Beeman R.W."/>
            <person name="Zhu Q."/>
            <person name="Hogenkamp D."/>
            <person name="Dixit R."/>
            <person name="Oppert B."/>
            <person name="Jiang H."/>
            <person name="Zou Z."/>
            <person name="Marshall J."/>
            <person name="Elpidina E."/>
            <person name="Vinokurov K."/>
            <person name="Oppert C."/>
            <person name="Zou Z."/>
            <person name="Evans J."/>
            <person name="Lu Z."/>
            <person name="Zhao P."/>
            <person name="Sumathipala N."/>
            <person name="Altincicek B."/>
            <person name="Vilcinskas A."/>
            <person name="Williams M."/>
            <person name="Hultmark D."/>
            <person name="Hetru C."/>
            <person name="Jiang H."/>
            <person name="Grimmelikhuijzen C.J."/>
            <person name="Hauser F."/>
            <person name="Cazzamali G."/>
            <person name="Williamson M."/>
            <person name="Park Y."/>
            <person name="Li B."/>
            <person name="Tanaka Y."/>
            <person name="Predel R."/>
            <person name="Neupert S."/>
            <person name="Schachtner J."/>
            <person name="Verleyen P."/>
            <person name="Raible F."/>
            <person name="Bork P."/>
            <person name="Friedrich M."/>
            <person name="Walden K.K."/>
            <person name="Robertson H.M."/>
            <person name="Angeli S."/>
            <person name="Foret S."/>
            <person name="Bucher G."/>
            <person name="Schuetz S."/>
            <person name="Maleszka R."/>
            <person name="Wimmer E.A."/>
            <person name="Beeman R.W."/>
            <person name="Lorenzen M."/>
            <person name="Tomoyasu Y."/>
            <person name="Miller S.C."/>
            <person name="Grossmann D."/>
            <person name="Bucher G."/>
        </authorList>
    </citation>
    <scope>NUCLEOTIDE SEQUENCE [LARGE SCALE GENOMIC DNA]</scope>
    <source>
        <strain evidence="2 3">Georgia GA2</strain>
    </source>
</reference>
<dbReference type="InterPro" id="IPR050600">
    <property type="entry name" value="SETD3_SETD6_MTase"/>
</dbReference>
<dbReference type="SUPFAM" id="SSF82199">
    <property type="entry name" value="SET domain"/>
    <property type="match status" value="1"/>
</dbReference>
<dbReference type="STRING" id="7070.D6WLL5"/>
<dbReference type="FunCoup" id="D6WLL5">
    <property type="interactions" value="332"/>
</dbReference>
<dbReference type="OMA" id="QMANGRW"/>
<dbReference type="AlphaFoldDB" id="D6WLL5"/>
<dbReference type="eggNOG" id="KOG1337">
    <property type="taxonomic scope" value="Eukaryota"/>
</dbReference>
<dbReference type="HOGENOM" id="CLU_029120_3_0_1"/>
<gene>
    <name evidence="2" type="primary">AUGUSTUS-3.0.2_13422</name>
    <name evidence="2" type="ORF">TcasGA2_TC013422</name>
</gene>
<dbReference type="GO" id="GO:0006338">
    <property type="term" value="P:chromatin remodeling"/>
    <property type="evidence" value="ECO:0000318"/>
    <property type="project" value="GO_Central"/>
</dbReference>